<sequence length="117" mass="13037">MPRRAYSLRRGDRDPKGGLTPEGRRRYNAATGSNLKPGVRGPANTPEKLRRKGSFLRRMFAPSARGPLINPEGQPTRRALSARAWGEAAPRTAAAEAKLYAKGKRLLERYAKTKRRP</sequence>
<evidence type="ECO:0000259" key="2">
    <source>
        <dbReference type="Pfam" id="PF19846"/>
    </source>
</evidence>
<evidence type="ECO:0000256" key="1">
    <source>
        <dbReference type="SAM" id="MobiDB-lite"/>
    </source>
</evidence>
<feature type="domain" description="DUF6321" evidence="2">
    <location>
        <begin position="13"/>
        <end position="85"/>
    </location>
</feature>
<dbReference type="EMBL" id="LR796890">
    <property type="protein sequence ID" value="CAB4173228.1"/>
    <property type="molecule type" value="Genomic_DNA"/>
</dbReference>
<reference evidence="5" key="1">
    <citation type="submission" date="2020-05" db="EMBL/GenBank/DDBJ databases">
        <authorList>
            <person name="Chiriac C."/>
            <person name="Salcher M."/>
            <person name="Ghai R."/>
            <person name="Kavagutti S V."/>
        </authorList>
    </citation>
    <scope>NUCLEOTIDE SEQUENCE</scope>
</reference>
<name>A0A6J5SLU5_9CAUD</name>
<dbReference type="Pfam" id="PF19846">
    <property type="entry name" value="DUF6321"/>
    <property type="match status" value="1"/>
</dbReference>
<evidence type="ECO:0000313" key="4">
    <source>
        <dbReference type="EMBL" id="CAB4203319.1"/>
    </source>
</evidence>
<dbReference type="EMBL" id="LR797437">
    <property type="protein sequence ID" value="CAB4215917.1"/>
    <property type="molecule type" value="Genomic_DNA"/>
</dbReference>
<evidence type="ECO:0000313" key="5">
    <source>
        <dbReference type="EMBL" id="CAB4215917.1"/>
    </source>
</evidence>
<gene>
    <name evidence="4" type="ORF">UFOVP1381_33</name>
    <name evidence="5" type="ORF">UFOVP1476_6</name>
    <name evidence="3" type="ORF">UFOVP944_40</name>
</gene>
<protein>
    <recommendedName>
        <fullName evidence="2">DUF6321 domain-containing protein</fullName>
    </recommendedName>
</protein>
<feature type="region of interest" description="Disordered" evidence="1">
    <location>
        <begin position="1"/>
        <end position="47"/>
    </location>
</feature>
<organism evidence="5">
    <name type="scientific">uncultured Caudovirales phage</name>
    <dbReference type="NCBI Taxonomy" id="2100421"/>
    <lineage>
        <taxon>Viruses</taxon>
        <taxon>Duplodnaviria</taxon>
        <taxon>Heunggongvirae</taxon>
        <taxon>Uroviricota</taxon>
        <taxon>Caudoviricetes</taxon>
        <taxon>Peduoviridae</taxon>
        <taxon>Maltschvirus</taxon>
        <taxon>Maltschvirus maltsch</taxon>
    </lineage>
</organism>
<accession>A0A6J5SLU5</accession>
<dbReference type="EMBL" id="LR797328">
    <property type="protein sequence ID" value="CAB4203319.1"/>
    <property type="molecule type" value="Genomic_DNA"/>
</dbReference>
<evidence type="ECO:0000313" key="3">
    <source>
        <dbReference type="EMBL" id="CAB4173228.1"/>
    </source>
</evidence>
<proteinExistence type="predicted"/>
<dbReference type="InterPro" id="IPR046284">
    <property type="entry name" value="DUF6321"/>
</dbReference>